<evidence type="ECO:0000256" key="6">
    <source>
        <dbReference type="ARBA" id="ARBA00022856"/>
    </source>
</evidence>
<dbReference type="Pfam" id="PF12911">
    <property type="entry name" value="OppC_N"/>
    <property type="match status" value="1"/>
</dbReference>
<evidence type="ECO:0000256" key="7">
    <source>
        <dbReference type="ARBA" id="ARBA00022927"/>
    </source>
</evidence>
<dbReference type="Pfam" id="PF00528">
    <property type="entry name" value="BPD_transp_1"/>
    <property type="match status" value="1"/>
</dbReference>
<keyword evidence="6" id="KW-0571">Peptide transport</keyword>
<gene>
    <name evidence="16" type="primary">oppC</name>
    <name evidence="16" type="ORF">NCTC10327_00578</name>
    <name evidence="14" type="ORF">R6G71_05770</name>
    <name evidence="15" type="ORF">SAMN05421878_11243</name>
</gene>
<dbReference type="PROSITE" id="PS50928">
    <property type="entry name" value="ABC_TM1"/>
    <property type="match status" value="1"/>
</dbReference>
<dbReference type="InterPro" id="IPR035906">
    <property type="entry name" value="MetI-like_sf"/>
</dbReference>
<evidence type="ECO:0000256" key="5">
    <source>
        <dbReference type="ARBA" id="ARBA00022692"/>
    </source>
</evidence>
<evidence type="ECO:0000259" key="13">
    <source>
        <dbReference type="PROSITE" id="PS50928"/>
    </source>
</evidence>
<dbReference type="GO" id="GO:0015031">
    <property type="term" value="P:protein transport"/>
    <property type="evidence" value="ECO:0007669"/>
    <property type="project" value="UniProtKB-KW"/>
</dbReference>
<name>A0A0K9EVE0_9ACTO</name>
<dbReference type="Gene3D" id="1.10.3720.10">
    <property type="entry name" value="MetI-like"/>
    <property type="match status" value="1"/>
</dbReference>
<dbReference type="PANTHER" id="PTHR43386">
    <property type="entry name" value="OLIGOPEPTIDE TRANSPORT SYSTEM PERMEASE PROTEIN APPC"/>
    <property type="match status" value="1"/>
</dbReference>
<keyword evidence="7" id="KW-0653">Protein transport</keyword>
<dbReference type="OrthoDB" id="6637947at2"/>
<dbReference type="GO" id="GO:0005886">
    <property type="term" value="C:plasma membrane"/>
    <property type="evidence" value="ECO:0007669"/>
    <property type="project" value="UniProtKB-SubCell"/>
</dbReference>
<feature type="transmembrane region" description="Helical" evidence="12">
    <location>
        <begin position="51"/>
        <end position="70"/>
    </location>
</feature>
<evidence type="ECO:0000313" key="18">
    <source>
        <dbReference type="Proteomes" id="UP000269974"/>
    </source>
</evidence>
<dbReference type="EMBL" id="FNAU01000012">
    <property type="protein sequence ID" value="SDE53639.1"/>
    <property type="molecule type" value="Genomic_DNA"/>
</dbReference>
<evidence type="ECO:0000313" key="16">
    <source>
        <dbReference type="EMBL" id="VDG75893.1"/>
    </source>
</evidence>
<keyword evidence="3" id="KW-1003">Cell membrane</keyword>
<dbReference type="CDD" id="cd06261">
    <property type="entry name" value="TM_PBP2"/>
    <property type="match status" value="1"/>
</dbReference>
<dbReference type="InterPro" id="IPR025966">
    <property type="entry name" value="OppC_N"/>
</dbReference>
<feature type="domain" description="ABC transmembrane type-1" evidence="13">
    <location>
        <begin position="115"/>
        <end position="300"/>
    </location>
</feature>
<evidence type="ECO:0000313" key="14">
    <source>
        <dbReference type="EMBL" id="MDY5153555.1"/>
    </source>
</evidence>
<evidence type="ECO:0000256" key="2">
    <source>
        <dbReference type="ARBA" id="ARBA00022448"/>
    </source>
</evidence>
<organism evidence="16 18">
    <name type="scientific">Actinobaculum suis</name>
    <dbReference type="NCBI Taxonomy" id="1657"/>
    <lineage>
        <taxon>Bacteria</taxon>
        <taxon>Bacillati</taxon>
        <taxon>Actinomycetota</taxon>
        <taxon>Actinomycetes</taxon>
        <taxon>Actinomycetales</taxon>
        <taxon>Actinomycetaceae</taxon>
        <taxon>Actinobaculum</taxon>
    </lineage>
</organism>
<keyword evidence="8 12" id="KW-1133">Transmembrane helix</keyword>
<dbReference type="EMBL" id="UYIO01000001">
    <property type="protein sequence ID" value="VDG75893.1"/>
    <property type="molecule type" value="Genomic_DNA"/>
</dbReference>
<dbReference type="InterPro" id="IPR000515">
    <property type="entry name" value="MetI-like"/>
</dbReference>
<feature type="transmembrane region" description="Helical" evidence="12">
    <location>
        <begin position="232"/>
        <end position="257"/>
    </location>
</feature>
<evidence type="ECO:0000256" key="9">
    <source>
        <dbReference type="ARBA" id="ARBA00023136"/>
    </source>
</evidence>
<accession>A0A0K9EVE0</accession>
<evidence type="ECO:0000256" key="11">
    <source>
        <dbReference type="ARBA" id="ARBA00072251"/>
    </source>
</evidence>
<dbReference type="EMBL" id="JAWNFU010000003">
    <property type="protein sequence ID" value="MDY5153555.1"/>
    <property type="molecule type" value="Genomic_DNA"/>
</dbReference>
<dbReference type="InterPro" id="IPR050366">
    <property type="entry name" value="BP-dependent_transpt_permease"/>
</dbReference>
<dbReference type="GO" id="GO:0015833">
    <property type="term" value="P:peptide transport"/>
    <property type="evidence" value="ECO:0007669"/>
    <property type="project" value="UniProtKB-KW"/>
</dbReference>
<feature type="transmembrane region" description="Helical" evidence="12">
    <location>
        <begin position="277"/>
        <end position="300"/>
    </location>
</feature>
<keyword evidence="4" id="KW-0997">Cell inner membrane</keyword>
<dbReference type="Proteomes" id="UP000269974">
    <property type="component" value="Unassembled WGS sequence"/>
</dbReference>
<feature type="transmembrane region" description="Helical" evidence="12">
    <location>
        <begin position="146"/>
        <end position="168"/>
    </location>
</feature>
<dbReference type="GO" id="GO:0055085">
    <property type="term" value="P:transmembrane transport"/>
    <property type="evidence" value="ECO:0007669"/>
    <property type="project" value="InterPro"/>
</dbReference>
<proteinExistence type="inferred from homology"/>
<evidence type="ECO:0000256" key="1">
    <source>
        <dbReference type="ARBA" id="ARBA00004429"/>
    </source>
</evidence>
<evidence type="ECO:0000256" key="12">
    <source>
        <dbReference type="RuleBase" id="RU363032"/>
    </source>
</evidence>
<feature type="transmembrane region" description="Helical" evidence="12">
    <location>
        <begin position="116"/>
        <end position="139"/>
    </location>
</feature>
<evidence type="ECO:0000256" key="3">
    <source>
        <dbReference type="ARBA" id="ARBA00022475"/>
    </source>
</evidence>
<dbReference type="Proteomes" id="UP000182744">
    <property type="component" value="Unassembled WGS sequence"/>
</dbReference>
<dbReference type="SUPFAM" id="SSF161098">
    <property type="entry name" value="MetI-like"/>
    <property type="match status" value="1"/>
</dbReference>
<evidence type="ECO:0000256" key="10">
    <source>
        <dbReference type="ARBA" id="ARBA00024202"/>
    </source>
</evidence>
<reference evidence="17" key="2">
    <citation type="submission" date="2016-10" db="EMBL/GenBank/DDBJ databases">
        <authorList>
            <person name="Varghese N."/>
        </authorList>
    </citation>
    <scope>NUCLEOTIDE SEQUENCE [LARGE SCALE GENOMIC DNA]</scope>
    <source>
        <strain evidence="17">DSM 20639</strain>
    </source>
</reference>
<comment type="similarity">
    <text evidence="10">Belongs to the binding-protein-dependent transport system permease family. OppBC subfamily.</text>
</comment>
<keyword evidence="17" id="KW-1185">Reference proteome</keyword>
<sequence length="317" mass="34362">MSTIDPNLGTSTGVASRPADAASYEESAMVEITSMKKTTLYRRRFMRNKPAVLGVIIFVLLALFAIFGRYTTKWTYYEVDTGQFSKPPSAEHWLGTTMAGNDLYAQLIHGLGRSMAIGLSVAICTTIIASIVGTAAAYLGGRWESAILTVLHFLLVIPSFLLTALVVANRGGDWKILTVVLILFGWMYNARVIWSLALSVREREYIKAARFMGVPGFKVLTRHMIPNIGSLLLVYAVLGVISAVMSETSLSFLGLGVKLPDVSLGNLLADGAGSFRTASWVFWFPSITLVLLTVSMQLIADGLRDALDPNSSAGGRL</sequence>
<dbReference type="PATRIC" id="fig|1657.3.peg.109"/>
<comment type="subcellular location">
    <subcellularLocation>
        <location evidence="1">Cell inner membrane</location>
        <topology evidence="1">Multi-pass membrane protein</topology>
    </subcellularLocation>
    <subcellularLocation>
        <location evidence="12">Cell membrane</location>
        <topology evidence="12">Multi-pass membrane protein</topology>
    </subcellularLocation>
</comment>
<evidence type="ECO:0000313" key="17">
    <source>
        <dbReference type="Proteomes" id="UP000182744"/>
    </source>
</evidence>
<dbReference type="PANTHER" id="PTHR43386:SF2">
    <property type="entry name" value="OLIGOPEPTIDE TRANSPORT SYSTEM PERMEASE PROTEIN OPPC"/>
    <property type="match status" value="1"/>
</dbReference>
<evidence type="ECO:0000313" key="15">
    <source>
        <dbReference type="EMBL" id="SDE53639.1"/>
    </source>
</evidence>
<feature type="transmembrane region" description="Helical" evidence="12">
    <location>
        <begin position="174"/>
        <end position="194"/>
    </location>
</feature>
<reference evidence="16 18" key="3">
    <citation type="submission" date="2018-11" db="EMBL/GenBank/DDBJ databases">
        <authorList>
            <consortium name="Pathogen Informatics"/>
        </authorList>
    </citation>
    <scope>NUCLEOTIDE SEQUENCE [LARGE SCALE GENOMIC DNA]</scope>
    <source>
        <strain evidence="16 18">NCTC10327</strain>
    </source>
</reference>
<keyword evidence="9 12" id="KW-0472">Membrane</keyword>
<evidence type="ECO:0000256" key="4">
    <source>
        <dbReference type="ARBA" id="ARBA00022519"/>
    </source>
</evidence>
<dbReference type="Proteomes" id="UP001273799">
    <property type="component" value="Unassembled WGS sequence"/>
</dbReference>
<protein>
    <recommendedName>
        <fullName evidence="11">Oligopeptide transport system permease protein OppC</fullName>
    </recommendedName>
</protein>
<dbReference type="STRING" id="1657.ACU20_01495"/>
<evidence type="ECO:0000256" key="8">
    <source>
        <dbReference type="ARBA" id="ARBA00022989"/>
    </source>
</evidence>
<keyword evidence="5 12" id="KW-0812">Transmembrane</keyword>
<dbReference type="AlphaFoldDB" id="A0A0K9EVE0"/>
<dbReference type="RefSeq" id="WP_049618956.1">
    <property type="nucleotide sequence ID" value="NZ_FNAU01000012.1"/>
</dbReference>
<reference evidence="15" key="1">
    <citation type="submission" date="2016-10" db="EMBL/GenBank/DDBJ databases">
        <authorList>
            <person name="Varghese N."/>
            <person name="Submissions S."/>
        </authorList>
    </citation>
    <scope>NUCLEOTIDE SEQUENCE</scope>
    <source>
        <strain evidence="15">DSM 20639</strain>
    </source>
</reference>
<keyword evidence="2 12" id="KW-0813">Transport</keyword>
<reference evidence="14" key="4">
    <citation type="submission" date="2023-10" db="EMBL/GenBank/DDBJ databases">
        <title>Whole Genome based description of the genera Actinobaculum and Actinotignum reveals a complex phylogenetic relationship within the species included in the genus Actinotignum.</title>
        <authorList>
            <person name="Jensen C.S."/>
            <person name="Dargis R."/>
            <person name="Kemp M."/>
            <person name="Christensen J.J."/>
        </authorList>
    </citation>
    <scope>NUCLEOTIDE SEQUENCE</scope>
    <source>
        <strain evidence="14">Actinobaculum_suis_CCUG19206T</strain>
    </source>
</reference>